<dbReference type="SUPFAM" id="SSF46894">
    <property type="entry name" value="C-terminal effector domain of the bipartite response regulators"/>
    <property type="match status" value="1"/>
</dbReference>
<dbReference type="EMBL" id="BLPG01000001">
    <property type="protein sequence ID" value="GFJ86816.1"/>
    <property type="molecule type" value="Genomic_DNA"/>
</dbReference>
<accession>A0A6V8KYD4</accession>
<dbReference type="InterPro" id="IPR000792">
    <property type="entry name" value="Tscrpt_reg_LuxR_C"/>
</dbReference>
<evidence type="ECO:0000313" key="3">
    <source>
        <dbReference type="EMBL" id="GFJ86816.1"/>
    </source>
</evidence>
<feature type="compositionally biased region" description="Basic residues" evidence="1">
    <location>
        <begin position="357"/>
        <end position="367"/>
    </location>
</feature>
<proteinExistence type="predicted"/>
<feature type="region of interest" description="Disordered" evidence="1">
    <location>
        <begin position="332"/>
        <end position="417"/>
    </location>
</feature>
<feature type="compositionally biased region" description="Basic and acidic residues" evidence="1">
    <location>
        <begin position="342"/>
        <end position="355"/>
    </location>
</feature>
<evidence type="ECO:0000256" key="1">
    <source>
        <dbReference type="SAM" id="MobiDB-lite"/>
    </source>
</evidence>
<keyword evidence="4" id="KW-1185">Reference proteome</keyword>
<dbReference type="AlphaFoldDB" id="A0A6V8KYD4"/>
<dbReference type="Proteomes" id="UP000482960">
    <property type="component" value="Unassembled WGS sequence"/>
</dbReference>
<dbReference type="PROSITE" id="PS50043">
    <property type="entry name" value="HTH_LUXR_2"/>
    <property type="match status" value="1"/>
</dbReference>
<dbReference type="Gene3D" id="1.10.10.10">
    <property type="entry name" value="Winged helix-like DNA-binding domain superfamily/Winged helix DNA-binding domain"/>
    <property type="match status" value="1"/>
</dbReference>
<evidence type="ECO:0000313" key="4">
    <source>
        <dbReference type="Proteomes" id="UP000482960"/>
    </source>
</evidence>
<dbReference type="InterPro" id="IPR016032">
    <property type="entry name" value="Sig_transdc_resp-reg_C-effctor"/>
</dbReference>
<dbReference type="PANTHER" id="PTHR34293">
    <property type="entry name" value="HTH-TYPE TRANSCRIPTIONAL REGULATOR TRMBL2"/>
    <property type="match status" value="1"/>
</dbReference>
<name>A0A6V8KYD4_9ACTN</name>
<feature type="compositionally biased region" description="Basic residues" evidence="1">
    <location>
        <begin position="402"/>
        <end position="417"/>
    </location>
</feature>
<dbReference type="SMART" id="SM00421">
    <property type="entry name" value="HTH_LUXR"/>
    <property type="match status" value="1"/>
</dbReference>
<protein>
    <recommendedName>
        <fullName evidence="2">HTH luxR-type domain-containing protein</fullName>
    </recommendedName>
</protein>
<comment type="caution">
    <text evidence="3">The sequence shown here is derived from an EMBL/GenBank/DDBJ whole genome shotgun (WGS) entry which is preliminary data.</text>
</comment>
<dbReference type="PANTHER" id="PTHR34293:SF1">
    <property type="entry name" value="HTH-TYPE TRANSCRIPTIONAL REGULATOR TRMBL2"/>
    <property type="match status" value="1"/>
</dbReference>
<reference evidence="3 4" key="1">
    <citation type="submission" date="2020-03" db="EMBL/GenBank/DDBJ databases">
        <title>Whole genome shotgun sequence of Phytohabitans rumicis NBRC 108638.</title>
        <authorList>
            <person name="Komaki H."/>
            <person name="Tamura T."/>
        </authorList>
    </citation>
    <scope>NUCLEOTIDE SEQUENCE [LARGE SCALE GENOMIC DNA]</scope>
    <source>
        <strain evidence="3 4">NBRC 108638</strain>
    </source>
</reference>
<dbReference type="Pfam" id="PF00196">
    <property type="entry name" value="GerE"/>
    <property type="match status" value="1"/>
</dbReference>
<organism evidence="3 4">
    <name type="scientific">Phytohabitans rumicis</name>
    <dbReference type="NCBI Taxonomy" id="1076125"/>
    <lineage>
        <taxon>Bacteria</taxon>
        <taxon>Bacillati</taxon>
        <taxon>Actinomycetota</taxon>
        <taxon>Actinomycetes</taxon>
        <taxon>Micromonosporales</taxon>
        <taxon>Micromonosporaceae</taxon>
    </lineage>
</organism>
<gene>
    <name evidence="3" type="ORF">Prum_004580</name>
</gene>
<dbReference type="InterPro" id="IPR051797">
    <property type="entry name" value="TrmB-like"/>
</dbReference>
<feature type="compositionally biased region" description="Basic and acidic residues" evidence="1">
    <location>
        <begin position="390"/>
        <end position="401"/>
    </location>
</feature>
<dbReference type="InterPro" id="IPR036388">
    <property type="entry name" value="WH-like_DNA-bd_sf"/>
</dbReference>
<feature type="domain" description="HTH luxR-type" evidence="2">
    <location>
        <begin position="265"/>
        <end position="330"/>
    </location>
</feature>
<dbReference type="GO" id="GO:0003677">
    <property type="term" value="F:DNA binding"/>
    <property type="evidence" value="ECO:0007669"/>
    <property type="project" value="InterPro"/>
</dbReference>
<sequence length="417" mass="45043">MAGRNTDVLVVGMAVPSLVRWGVSADADLVYRCLVSFGPRRAGEVAADLGLGVRRVRVALDELADLGLAQGIRQSLVYGADAAVWRAARADAAVATLRRRALRRAGAASAAEGGPAEAIPYPAMRLPDRQTSRRRIIELAAIERAEHLSMNPTQVLTVEDLAVGAPMDIAALRRGVRMRSLGRPPADGDRSAGHAIEFGRHGGEYRETPRLPHKLMIFDRRVALLSVDALDPDRGVWEIVDRAAVESLVTLFVRHWSDATDPRRNGVPGIVLTSREKAVVALLAEGHTDATAAQHLGMSIRSVTYTLRGLMDRLGVQNRFQLGLALGALHAATPPGLSTSEETGKERNEGYETGHGRVGRGRRHGARRGPGVGGQGRGRRRGAGLGDHPMLLRRDRPGRGDRGRRHDARGSPRLRRT</sequence>
<evidence type="ECO:0000259" key="2">
    <source>
        <dbReference type="PROSITE" id="PS50043"/>
    </source>
</evidence>
<dbReference type="GO" id="GO:0006355">
    <property type="term" value="P:regulation of DNA-templated transcription"/>
    <property type="evidence" value="ECO:0007669"/>
    <property type="project" value="InterPro"/>
</dbReference>
<reference evidence="3 4" key="2">
    <citation type="submission" date="2020-03" db="EMBL/GenBank/DDBJ databases">
        <authorList>
            <person name="Ichikawa N."/>
            <person name="Kimura A."/>
            <person name="Kitahashi Y."/>
            <person name="Uohara A."/>
        </authorList>
    </citation>
    <scope>NUCLEOTIDE SEQUENCE [LARGE SCALE GENOMIC DNA]</scope>
    <source>
        <strain evidence="3 4">NBRC 108638</strain>
    </source>
</reference>